<dbReference type="Pfam" id="PF00498">
    <property type="entry name" value="FHA"/>
    <property type="match status" value="1"/>
</dbReference>
<keyword evidence="3" id="KW-0862">Zinc</keyword>
<evidence type="ECO:0000259" key="5">
    <source>
        <dbReference type="PROSITE" id="PS50006"/>
    </source>
</evidence>
<feature type="domain" description="RING-CH-type" evidence="6">
    <location>
        <begin position="283"/>
        <end position="363"/>
    </location>
</feature>
<feature type="compositionally biased region" description="Basic and acidic residues" evidence="4">
    <location>
        <begin position="838"/>
        <end position="852"/>
    </location>
</feature>
<evidence type="ECO:0000313" key="7">
    <source>
        <dbReference type="EMBL" id="CAI2384216.1"/>
    </source>
</evidence>
<dbReference type="PANTHER" id="PTHR46210:SF1">
    <property type="entry name" value="FHA DOMAIN-CONTAINING PROTEIN"/>
    <property type="match status" value="1"/>
</dbReference>
<gene>
    <name evidence="7" type="ORF">ECRASSUSDP1_LOCUS25738</name>
</gene>
<evidence type="ECO:0000256" key="3">
    <source>
        <dbReference type="ARBA" id="ARBA00022833"/>
    </source>
</evidence>
<dbReference type="InterPro" id="IPR000253">
    <property type="entry name" value="FHA_dom"/>
</dbReference>
<dbReference type="SMART" id="SM00744">
    <property type="entry name" value="RINGv"/>
    <property type="match status" value="1"/>
</dbReference>
<dbReference type="AlphaFoldDB" id="A0AAD2D949"/>
<feature type="domain" description="FHA" evidence="5">
    <location>
        <begin position="416"/>
        <end position="458"/>
    </location>
</feature>
<keyword evidence="8" id="KW-1185">Reference proteome</keyword>
<dbReference type="PROSITE" id="PS50006">
    <property type="entry name" value="FHA_DOMAIN"/>
    <property type="match status" value="1"/>
</dbReference>
<dbReference type="Gene3D" id="3.30.40.10">
    <property type="entry name" value="Zinc/RING finger domain, C3HC4 (zinc finger)"/>
    <property type="match status" value="1"/>
</dbReference>
<feature type="region of interest" description="Disordered" evidence="4">
    <location>
        <begin position="724"/>
        <end position="756"/>
    </location>
</feature>
<name>A0AAD2D949_EUPCR</name>
<dbReference type="Gene3D" id="2.60.200.20">
    <property type="match status" value="1"/>
</dbReference>
<dbReference type="PROSITE" id="PS51292">
    <property type="entry name" value="ZF_RING_CH"/>
    <property type="match status" value="1"/>
</dbReference>
<organism evidence="7 8">
    <name type="scientific">Euplotes crassus</name>
    <dbReference type="NCBI Taxonomy" id="5936"/>
    <lineage>
        <taxon>Eukaryota</taxon>
        <taxon>Sar</taxon>
        <taxon>Alveolata</taxon>
        <taxon>Ciliophora</taxon>
        <taxon>Intramacronucleata</taxon>
        <taxon>Spirotrichea</taxon>
        <taxon>Hypotrichia</taxon>
        <taxon>Euplotida</taxon>
        <taxon>Euplotidae</taxon>
        <taxon>Moneuplotes</taxon>
    </lineage>
</organism>
<dbReference type="SUPFAM" id="SSF57850">
    <property type="entry name" value="RING/U-box"/>
    <property type="match status" value="1"/>
</dbReference>
<dbReference type="GO" id="GO:0008270">
    <property type="term" value="F:zinc ion binding"/>
    <property type="evidence" value="ECO:0007669"/>
    <property type="project" value="UniProtKB-KW"/>
</dbReference>
<proteinExistence type="predicted"/>
<feature type="compositionally biased region" description="Low complexity" evidence="4">
    <location>
        <begin position="822"/>
        <end position="837"/>
    </location>
</feature>
<evidence type="ECO:0000313" key="8">
    <source>
        <dbReference type="Proteomes" id="UP001295684"/>
    </source>
</evidence>
<feature type="compositionally biased region" description="Polar residues" evidence="4">
    <location>
        <begin position="810"/>
        <end position="821"/>
    </location>
</feature>
<dbReference type="InterPro" id="IPR013083">
    <property type="entry name" value="Znf_RING/FYVE/PHD"/>
</dbReference>
<feature type="region of interest" description="Disordered" evidence="4">
    <location>
        <begin position="792"/>
        <end position="858"/>
    </location>
</feature>
<dbReference type="CDD" id="cd00060">
    <property type="entry name" value="FHA"/>
    <property type="match status" value="1"/>
</dbReference>
<evidence type="ECO:0000256" key="4">
    <source>
        <dbReference type="SAM" id="MobiDB-lite"/>
    </source>
</evidence>
<keyword evidence="1" id="KW-0479">Metal-binding</keyword>
<dbReference type="InterPro" id="IPR011016">
    <property type="entry name" value="Znf_RING-CH"/>
</dbReference>
<comment type="caution">
    <text evidence="7">The sequence shown here is derived from an EMBL/GenBank/DDBJ whole genome shotgun (WGS) entry which is preliminary data.</text>
</comment>
<evidence type="ECO:0000259" key="6">
    <source>
        <dbReference type="PROSITE" id="PS51292"/>
    </source>
</evidence>
<dbReference type="InterPro" id="IPR008984">
    <property type="entry name" value="SMAD_FHA_dom_sf"/>
</dbReference>
<dbReference type="Pfam" id="PF12906">
    <property type="entry name" value="RINGv"/>
    <property type="match status" value="1"/>
</dbReference>
<evidence type="ECO:0000256" key="1">
    <source>
        <dbReference type="ARBA" id="ARBA00022723"/>
    </source>
</evidence>
<dbReference type="SUPFAM" id="SSF49879">
    <property type="entry name" value="SMAD/FHA domain"/>
    <property type="match status" value="1"/>
</dbReference>
<evidence type="ECO:0000256" key="2">
    <source>
        <dbReference type="ARBA" id="ARBA00022771"/>
    </source>
</evidence>
<accession>A0AAD2D949</accession>
<dbReference type="PANTHER" id="PTHR46210">
    <property type="entry name" value="FHA DOMAIN-CONTAINING PROTEIN"/>
    <property type="match status" value="1"/>
</dbReference>
<reference evidence="7" key="1">
    <citation type="submission" date="2023-07" db="EMBL/GenBank/DDBJ databases">
        <authorList>
            <consortium name="AG Swart"/>
            <person name="Singh M."/>
            <person name="Singh A."/>
            <person name="Seah K."/>
            <person name="Emmerich C."/>
        </authorList>
    </citation>
    <scope>NUCLEOTIDE SEQUENCE</scope>
    <source>
        <strain evidence="7">DP1</strain>
    </source>
</reference>
<dbReference type="EMBL" id="CAMPGE010026534">
    <property type="protein sequence ID" value="CAI2384216.1"/>
    <property type="molecule type" value="Genomic_DNA"/>
</dbReference>
<protein>
    <submittedName>
        <fullName evidence="7">Uncharacterized protein</fullName>
    </submittedName>
</protein>
<sequence length="858" mass="100160">MGCCLCIPTKPMNYMNDVPNYSLYFHARVWNQHTHGLFDFDMDKEIFDSQDVINSFFTTKKNCFLYSYNEKVNTFVPTCEREKAERELLLSIAFKNGRYWIMPSRDFTMIDALVNPSEQAWIVLKNMNKNIFKEKYKKKYGYRLTGGDTIKFGRVRFVVKVISDSDYEAKPTLIMKEEQEEEEKNEPGDAQRDKTFEEFDKFNENENFQDGGFSQRNRVEDEASMNKLKKSLKILQTIPKQSYESSLFFEMMSKPVEDFMSERSSEADEKYKDDEVVVDLIEKLPTEDKVCRICLGNETEDENCEENPLFAPCVCAGTMKYVHLDCMKQWVHAKRHSKEGSRVKSYNWKNLECELCKHKIHEEFEFKGRKYYLLDYYRPTEGHYLILESFTNTPHKTIHVITISDDEANRKKEYLIKVGRGAEVDVRITDISVSREHSKIYFSKGEFYCIDNYSKFGTVALLRQPISLPQKGEHYFQLQVGKHLIEIESESHMNCCFCNITNRINKKYKGPLYDDFKHLLPHHFSRKLECLDNLTKVLETLNVEEAEEDLNREITRLKLANESLVSQRTMMNKPVLPDIEDVEKFHTQDLRMSDRNAEDREDGIDQTSLHPKEMNTMNDISQRKIVPTYGDTSVNGGKDVHISMGQSTMVMTSSPSRNVINKVLMKNNSTKEKFAEQNHSVPSGNQFTLNENNSSIVRGEMRDKPMKVSKMLYEEYKHPNTIEEEKKENPMVQERNSSHLPFYKSDSDNSEEEKVQEVALRNNVFMKQNEDESQGDGNIQIENLKKVVIKPHLNSSNVNSRKMSEESSHNRSSAKVSNNWVSRANSSSLNPPNSRNLHSSDRKREELLKESEEMLQEL</sequence>
<keyword evidence="2" id="KW-0863">Zinc-finger</keyword>
<dbReference type="Proteomes" id="UP001295684">
    <property type="component" value="Unassembled WGS sequence"/>
</dbReference>